<feature type="binding site" evidence="18">
    <location>
        <position position="394"/>
    </location>
    <ligand>
        <name>Mn(2+)</name>
        <dbReference type="ChEBI" id="CHEBI:29035"/>
    </ligand>
</feature>
<keyword evidence="6" id="KW-0964">Secreted</keyword>
<evidence type="ECO:0000259" key="21">
    <source>
        <dbReference type="SMART" id="SM00835"/>
    </source>
</evidence>
<comment type="catalytic activity">
    <reaction evidence="12">
        <text>2 superoxide + 2 H(+) = H2O2 + O2</text>
        <dbReference type="Rhea" id="RHEA:20696"/>
        <dbReference type="ChEBI" id="CHEBI:15378"/>
        <dbReference type="ChEBI" id="CHEBI:15379"/>
        <dbReference type="ChEBI" id="CHEBI:16240"/>
        <dbReference type="ChEBI" id="CHEBI:18421"/>
        <dbReference type="EC" id="1.15.1.1"/>
    </reaction>
</comment>
<evidence type="ECO:0000256" key="2">
    <source>
        <dbReference type="ARBA" id="ARBA00004271"/>
    </source>
</evidence>
<evidence type="ECO:0000256" key="9">
    <source>
        <dbReference type="ARBA" id="ARBA00023002"/>
    </source>
</evidence>
<protein>
    <recommendedName>
        <fullName evidence="15">Nectarin-1</fullName>
        <ecNumber evidence="4">1.15.1.1</ecNumber>
    </recommendedName>
    <alternativeName>
        <fullName evidence="16">Superoxide dismutase [Mn]</fullName>
    </alternativeName>
</protein>
<evidence type="ECO:0000256" key="1">
    <source>
        <dbReference type="ARBA" id="ARBA00001936"/>
    </source>
</evidence>
<dbReference type="GO" id="GO:0010497">
    <property type="term" value="P:plasmodesmata-mediated intercellular transport"/>
    <property type="evidence" value="ECO:0007669"/>
    <property type="project" value="UniProtKB-ARBA"/>
</dbReference>
<evidence type="ECO:0000256" key="14">
    <source>
        <dbReference type="ARBA" id="ARBA00064720"/>
    </source>
</evidence>
<dbReference type="GO" id="GO:2000280">
    <property type="term" value="P:regulation of root development"/>
    <property type="evidence" value="ECO:0007669"/>
    <property type="project" value="UniProtKB-ARBA"/>
</dbReference>
<dbReference type="GO" id="GO:0009506">
    <property type="term" value="C:plasmodesma"/>
    <property type="evidence" value="ECO:0007669"/>
    <property type="project" value="UniProtKB-ARBA"/>
</dbReference>
<dbReference type="Gene3D" id="2.60.120.10">
    <property type="entry name" value="Jelly Rolls"/>
    <property type="match status" value="2"/>
</dbReference>
<evidence type="ECO:0000256" key="12">
    <source>
        <dbReference type="ARBA" id="ARBA00049204"/>
    </source>
</evidence>
<feature type="domain" description="Cupin type-1" evidence="21">
    <location>
        <begin position="69"/>
        <end position="218"/>
    </location>
</feature>
<dbReference type="InterPro" id="IPR001929">
    <property type="entry name" value="Germin"/>
</dbReference>
<dbReference type="FunFam" id="2.60.120.10:FF:000025">
    <property type="entry name" value="germin-like protein subfamily 2 member 1"/>
    <property type="match status" value="1"/>
</dbReference>
<feature type="domain" description="Cupin type-1" evidence="21">
    <location>
        <begin position="294"/>
        <end position="448"/>
    </location>
</feature>
<feature type="chain" id="PRO_5042059319" description="Nectarin-1" evidence="20">
    <location>
        <begin position="24"/>
        <end position="455"/>
    </location>
</feature>
<evidence type="ECO:0000256" key="11">
    <source>
        <dbReference type="ARBA" id="ARBA00023211"/>
    </source>
</evidence>
<dbReference type="SUPFAM" id="SSF51182">
    <property type="entry name" value="RmlC-like cupins"/>
    <property type="match status" value="2"/>
</dbReference>
<keyword evidence="10 19" id="KW-1015">Disulfide bond</keyword>
<dbReference type="AlphaFoldDB" id="A0AAF0PTP5"/>
<comment type="subcellular location">
    <subcellularLocation>
        <location evidence="2">Secreted</location>
        <location evidence="2">Extracellular space</location>
        <location evidence="2">Apoplast</location>
    </subcellularLocation>
</comment>
<proteinExistence type="inferred from homology"/>
<dbReference type="SMART" id="SM00835">
    <property type="entry name" value="Cupin_1"/>
    <property type="match status" value="2"/>
</dbReference>
<dbReference type="Proteomes" id="UP001234989">
    <property type="component" value="Chromosome 1"/>
</dbReference>
<keyword evidence="11 17" id="KW-0464">Manganese</keyword>
<evidence type="ECO:0000256" key="15">
    <source>
        <dbReference type="ARBA" id="ARBA00070015"/>
    </source>
</evidence>
<dbReference type="PRINTS" id="PR00325">
    <property type="entry name" value="GERMIN"/>
</dbReference>
<comment type="similarity">
    <text evidence="3">Belongs to the germin family.</text>
</comment>
<evidence type="ECO:0000256" key="6">
    <source>
        <dbReference type="ARBA" id="ARBA00022525"/>
    </source>
</evidence>
<keyword evidence="8 20" id="KW-0732">Signal</keyword>
<evidence type="ECO:0000256" key="16">
    <source>
        <dbReference type="ARBA" id="ARBA00078725"/>
    </source>
</evidence>
<dbReference type="InterPro" id="IPR006045">
    <property type="entry name" value="Cupin_1"/>
</dbReference>
<evidence type="ECO:0000256" key="4">
    <source>
        <dbReference type="ARBA" id="ARBA00012682"/>
    </source>
</evidence>
<keyword evidence="7 17" id="KW-0479">Metal-binding</keyword>
<feature type="disulfide bond" evidence="19">
    <location>
        <begin position="263"/>
        <end position="280"/>
    </location>
</feature>
<comment type="cofactor">
    <cofactor evidence="1">
        <name>Mn(2+)</name>
        <dbReference type="ChEBI" id="CHEBI:29035"/>
    </cofactor>
</comment>
<gene>
    <name evidence="22" type="ORF">MTR67_004053</name>
</gene>
<evidence type="ECO:0000313" key="22">
    <source>
        <dbReference type="EMBL" id="WMV10668.1"/>
    </source>
</evidence>
<sequence length="455" mass="49921">MSMWWFVTTLVITVFISNSPVYAYDNNPLQDICVAVNDSKAAVFVNGKICKNPKFATANDFFASGLNVSGIAAPGAGGAAKFVDVNNMPGLNTLGISIGRVDLEPQRFVPFHTHPRATELITVLEGILYAGFLVPDPANFFKSRLFSKILYPGDVFVFPIGLIHFQYNVGNKKAIYLTAFNSQNPGFIFIPNSIFGSNPPIPDDVLTQGFQLIIALWLFGQSLFQIKSITMRMWWFITTLVITAFTCNSPSYAYDNNPLQDICVAVNDSKAAVFVNGKICKDPKLATANDFFASGFNVSGNAVPGFGFATKTADLNNMPGLNTLGLFFGRIDLEPQRLAPLHTHPRATELITILEGTIYAGFLVPNPANFFKSRLFSKVLNPGDVFVIPKGLIHFQYNVGNRKATYFAIFNSQNPGFVIIPNSIFASNPPISDDVLAKGFMLNKTEIAVLRKKFS</sequence>
<feature type="binding site" evidence="17">
    <location>
        <position position="349"/>
    </location>
    <ligand>
        <name>oxalate</name>
        <dbReference type="ChEBI" id="CHEBI:30623"/>
    </ligand>
</feature>
<accession>A0AAF0PTP5</accession>
<evidence type="ECO:0000256" key="10">
    <source>
        <dbReference type="ARBA" id="ARBA00023157"/>
    </source>
</evidence>
<evidence type="ECO:0000256" key="13">
    <source>
        <dbReference type="ARBA" id="ARBA00058969"/>
    </source>
</evidence>
<dbReference type="InterPro" id="IPR011051">
    <property type="entry name" value="RmlC_Cupin_sf"/>
</dbReference>
<feature type="binding site" evidence="18">
    <location>
        <position position="342"/>
    </location>
    <ligand>
        <name>Mn(2+)</name>
        <dbReference type="ChEBI" id="CHEBI:29035"/>
    </ligand>
</feature>
<dbReference type="EC" id="1.15.1.1" evidence="4"/>
<evidence type="ECO:0000256" key="3">
    <source>
        <dbReference type="ARBA" id="ARBA00007456"/>
    </source>
</evidence>
<feature type="binding site" evidence="17">
    <location>
        <position position="344"/>
    </location>
    <ligand>
        <name>oxalate</name>
        <dbReference type="ChEBI" id="CHEBI:30623"/>
    </ligand>
</feature>
<evidence type="ECO:0000256" key="19">
    <source>
        <dbReference type="PIRSR" id="PIRSR601929-3"/>
    </source>
</evidence>
<evidence type="ECO:0000256" key="7">
    <source>
        <dbReference type="ARBA" id="ARBA00022723"/>
    </source>
</evidence>
<dbReference type="GO" id="GO:0048046">
    <property type="term" value="C:apoplast"/>
    <property type="evidence" value="ECO:0007669"/>
    <property type="project" value="UniProtKB-SubCell"/>
</dbReference>
<evidence type="ECO:0000256" key="8">
    <source>
        <dbReference type="ARBA" id="ARBA00022729"/>
    </source>
</evidence>
<evidence type="ECO:0000313" key="23">
    <source>
        <dbReference type="Proteomes" id="UP001234989"/>
    </source>
</evidence>
<reference evidence="22" key="1">
    <citation type="submission" date="2023-08" db="EMBL/GenBank/DDBJ databases">
        <title>A de novo genome assembly of Solanum verrucosum Schlechtendal, a Mexican diploid species geographically isolated from the other diploid A-genome species in potato relatives.</title>
        <authorList>
            <person name="Hosaka K."/>
        </authorList>
    </citation>
    <scope>NUCLEOTIDE SEQUENCE</scope>
    <source>
        <tissue evidence="22">Young leaves</tissue>
    </source>
</reference>
<keyword evidence="9" id="KW-0560">Oxidoreductase</keyword>
<dbReference type="Pfam" id="PF00190">
    <property type="entry name" value="Cupin_1"/>
    <property type="match status" value="2"/>
</dbReference>
<dbReference type="CDD" id="cd02241">
    <property type="entry name" value="cupin_OxOx"/>
    <property type="match status" value="2"/>
</dbReference>
<dbReference type="GO" id="GO:0004784">
    <property type="term" value="F:superoxide dismutase activity"/>
    <property type="evidence" value="ECO:0007669"/>
    <property type="project" value="UniProtKB-EC"/>
</dbReference>
<dbReference type="FunFam" id="2.60.120.10:FF:000005">
    <property type="entry name" value="Germin-like protein subfamily 1 member 8"/>
    <property type="match status" value="1"/>
</dbReference>
<dbReference type="GO" id="GO:0030145">
    <property type="term" value="F:manganese ion binding"/>
    <property type="evidence" value="ECO:0007669"/>
    <property type="project" value="InterPro"/>
</dbReference>
<evidence type="ECO:0000256" key="20">
    <source>
        <dbReference type="SAM" id="SignalP"/>
    </source>
</evidence>
<organism evidence="22 23">
    <name type="scientific">Solanum verrucosum</name>
    <dbReference type="NCBI Taxonomy" id="315347"/>
    <lineage>
        <taxon>Eukaryota</taxon>
        <taxon>Viridiplantae</taxon>
        <taxon>Streptophyta</taxon>
        <taxon>Embryophyta</taxon>
        <taxon>Tracheophyta</taxon>
        <taxon>Spermatophyta</taxon>
        <taxon>Magnoliopsida</taxon>
        <taxon>eudicotyledons</taxon>
        <taxon>Gunneridae</taxon>
        <taxon>Pentapetalae</taxon>
        <taxon>asterids</taxon>
        <taxon>lamiids</taxon>
        <taxon>Solanales</taxon>
        <taxon>Solanaceae</taxon>
        <taxon>Solanoideae</taxon>
        <taxon>Solaneae</taxon>
        <taxon>Solanum</taxon>
    </lineage>
</organism>
<evidence type="ECO:0000256" key="17">
    <source>
        <dbReference type="PIRSR" id="PIRSR601929-1"/>
    </source>
</evidence>
<dbReference type="PANTHER" id="PTHR31238">
    <property type="entry name" value="GERMIN-LIKE PROTEIN SUBFAMILY 3 MEMBER 3"/>
    <property type="match status" value="1"/>
</dbReference>
<feature type="binding site" evidence="18">
    <location>
        <position position="344"/>
    </location>
    <ligand>
        <name>Mn(2+)</name>
        <dbReference type="ChEBI" id="CHEBI:29035"/>
    </ligand>
</feature>
<comment type="function">
    <text evidence="13">May interact with bacterial adhesins thereby protecting the reproductive tissues from microbial attack. Has no oxalate oxidase activity.</text>
</comment>
<feature type="binding site" evidence="18">
    <location>
        <position position="349"/>
    </location>
    <ligand>
        <name>Mn(2+)</name>
        <dbReference type="ChEBI" id="CHEBI:29035"/>
    </ligand>
</feature>
<dbReference type="EMBL" id="CP133612">
    <property type="protein sequence ID" value="WMV10668.1"/>
    <property type="molecule type" value="Genomic_DNA"/>
</dbReference>
<keyword evidence="23" id="KW-1185">Reference proteome</keyword>
<evidence type="ECO:0000256" key="18">
    <source>
        <dbReference type="PIRSR" id="PIRSR601929-2"/>
    </source>
</evidence>
<dbReference type="InterPro" id="IPR014710">
    <property type="entry name" value="RmlC-like_jellyroll"/>
</dbReference>
<comment type="subunit">
    <text evidence="14">Monomer. In the absence of manganese, it forms tetrameric and pentameric forms which show superoxide dismutase activity.</text>
</comment>
<name>A0AAF0PTP5_SOLVR</name>
<feature type="signal peptide" evidence="20">
    <location>
        <begin position="1"/>
        <end position="23"/>
    </location>
</feature>
<keyword evidence="5" id="KW-0052">Apoplast</keyword>
<evidence type="ECO:0000256" key="5">
    <source>
        <dbReference type="ARBA" id="ARBA00022523"/>
    </source>
</evidence>